<dbReference type="Pfam" id="PF18077">
    <property type="entry name" value="DUF5595"/>
    <property type="match status" value="1"/>
</dbReference>
<dbReference type="Pfam" id="PF03801">
    <property type="entry name" value="Ndc80_HEC"/>
    <property type="match status" value="1"/>
</dbReference>
<evidence type="ECO:0000256" key="6">
    <source>
        <dbReference type="ARBA" id="ARBA00023054"/>
    </source>
</evidence>
<keyword evidence="3 10" id="KW-0132">Cell division</keyword>
<evidence type="ECO:0000256" key="8">
    <source>
        <dbReference type="ARBA" id="ARBA00023306"/>
    </source>
</evidence>
<evidence type="ECO:0000256" key="2">
    <source>
        <dbReference type="ARBA" id="ARBA00022454"/>
    </source>
</evidence>
<dbReference type="GO" id="GO:0005815">
    <property type="term" value="C:microtubule organizing center"/>
    <property type="evidence" value="ECO:0007669"/>
    <property type="project" value="UniProtKB-ARBA"/>
</dbReference>
<sequence>MRRSSSLGRSSIPHFSSASKRSSSTSRSSVGGAGPLRVRNDDNPKISASTTKKTRSSGYGYSGRPSIDYQKSAGHGDRMSFGQAKTPNKGLRRASHMGVPTAILKDPRKISDKNFQAKCVAKLVEFLTERGYPHKLSPEILKAPPRKDFFQIFEFLYSMLTPRYRVGKKPEEEIPKIFKELGYPFMISKTSMYALGSPHTWPTILAALVWMVDLIKFGMKCGMSIDVLLFPPNEDEFDCLPEAQILYDYVEKTYTAYMEGYDDFEDYDEHLSNHLNQKVYGISGGIENLLDENKRLENELASVEQENQEFQEKLKKLKEEEICLQENGETMIKYLTELDSYAESLEKNILNVEKETETLVVDLNDIKSKNEEKQLIFESQEYSQEDIEQIKIHRKDMLRQIDDAEARVASVDQEIWAEEMKTSKMLETVESSCNEYNDLAQRLKLLPPTAQYAGGVDYELSSRHNARDKFIEVVKPALQLLKEQWAETVHENSKDLMAEKDVLEQCSGDCMDLDNDLKLKERQLQRLEEDLEFKKQVHQKEFEKQQEEKEGLEKEISQMKLSSSKTIPEGQRELRDTQKSVESKIQCMEQDFQTYETFLKKAFSKMIDHKERVEGALENMTQTLEEKLQTIQKEAEGT</sequence>
<organism evidence="16 17">
    <name type="scientific">Crassostrea virginica</name>
    <name type="common">Eastern oyster</name>
    <dbReference type="NCBI Taxonomy" id="6565"/>
    <lineage>
        <taxon>Eukaryota</taxon>
        <taxon>Metazoa</taxon>
        <taxon>Spiralia</taxon>
        <taxon>Lophotrochozoa</taxon>
        <taxon>Mollusca</taxon>
        <taxon>Bivalvia</taxon>
        <taxon>Autobranchia</taxon>
        <taxon>Pteriomorphia</taxon>
        <taxon>Ostreida</taxon>
        <taxon>Ostreoidea</taxon>
        <taxon>Ostreidae</taxon>
        <taxon>Crassostrea</taxon>
    </lineage>
</organism>
<comment type="function">
    <text evidence="10">Acts as a component of the essential kinetochore-associated NDC80 complex, which is required for chromosome segregation and spindle checkpoint activity.</text>
</comment>
<evidence type="ECO:0000313" key="17">
    <source>
        <dbReference type="RefSeq" id="XP_022326849.1"/>
    </source>
</evidence>
<proteinExistence type="inferred from homology"/>
<keyword evidence="8 10" id="KW-0131">Cell cycle</keyword>
<dbReference type="GO" id="GO:0005634">
    <property type="term" value="C:nucleus"/>
    <property type="evidence" value="ECO:0007669"/>
    <property type="project" value="UniProtKB-SubCell"/>
</dbReference>
<feature type="compositionally biased region" description="Low complexity" evidence="12">
    <location>
        <begin position="16"/>
        <end position="29"/>
    </location>
</feature>
<dbReference type="InterPro" id="IPR005550">
    <property type="entry name" value="Kinetochore_Ndc80"/>
</dbReference>
<keyword evidence="16" id="KW-1185">Reference proteome</keyword>
<feature type="region of interest" description="Disordered" evidence="12">
    <location>
        <begin position="542"/>
        <end position="578"/>
    </location>
</feature>
<protein>
    <recommendedName>
        <fullName evidence="10">Kinetochore protein NDC80</fullName>
    </recommendedName>
</protein>
<keyword evidence="6 11" id="KW-0175">Coiled coil</keyword>
<dbReference type="Pfam" id="PF24487">
    <property type="entry name" value="NDC80_loop"/>
    <property type="match status" value="1"/>
</dbReference>
<keyword evidence="2 10" id="KW-0158">Chromosome</keyword>
<evidence type="ECO:0000259" key="13">
    <source>
        <dbReference type="Pfam" id="PF03801"/>
    </source>
</evidence>
<evidence type="ECO:0000259" key="15">
    <source>
        <dbReference type="Pfam" id="PF24487"/>
    </source>
</evidence>
<accession>A0A8B8DH05</accession>
<dbReference type="Gene3D" id="1.10.418.30">
    <property type="entry name" value="Ncd80 complex, Ncd80 subunit"/>
    <property type="match status" value="1"/>
</dbReference>
<keyword evidence="9 10" id="KW-0137">Centromere</keyword>
<reference evidence="17" key="2">
    <citation type="submission" date="2025-08" db="UniProtKB">
        <authorList>
            <consortium name="RefSeq"/>
        </authorList>
    </citation>
    <scope>IDENTIFICATION</scope>
    <source>
        <tissue evidence="17">Whole sample</tissue>
    </source>
</reference>
<gene>
    <name evidence="17" type="primary">LOC111126458</name>
</gene>
<dbReference type="RefSeq" id="XP_022326849.1">
    <property type="nucleotide sequence ID" value="XM_022471141.1"/>
</dbReference>
<feature type="domain" description="Kinetochore protein NDC80 loop region" evidence="15">
    <location>
        <begin position="410"/>
        <end position="623"/>
    </location>
</feature>
<keyword evidence="5 10" id="KW-0995">Kinetochore</keyword>
<comment type="subcellular location">
    <subcellularLocation>
        <location evidence="10">Chromosome</location>
        <location evidence="10">Centromere</location>
        <location evidence="10">Kinetochore</location>
    </subcellularLocation>
    <subcellularLocation>
        <location evidence="10">Nucleus</location>
    </subcellularLocation>
</comment>
<evidence type="ECO:0000256" key="3">
    <source>
        <dbReference type="ARBA" id="ARBA00022618"/>
    </source>
</evidence>
<dbReference type="InterPro" id="IPR040967">
    <property type="entry name" value="DUF5595"/>
</dbReference>
<evidence type="ECO:0000256" key="5">
    <source>
        <dbReference type="ARBA" id="ARBA00022838"/>
    </source>
</evidence>
<dbReference type="GO" id="GO:0051301">
    <property type="term" value="P:cell division"/>
    <property type="evidence" value="ECO:0007669"/>
    <property type="project" value="UniProtKB-UniRule"/>
</dbReference>
<evidence type="ECO:0000256" key="4">
    <source>
        <dbReference type="ARBA" id="ARBA00022776"/>
    </source>
</evidence>
<dbReference type="OrthoDB" id="7459479at2759"/>
<dbReference type="FunFam" id="1.10.418.30:FF:000002">
    <property type="entry name" value="NDC80, kinetochore complex component"/>
    <property type="match status" value="1"/>
</dbReference>
<dbReference type="GO" id="GO:0051315">
    <property type="term" value="P:attachment of mitotic spindle microtubules to kinetochore"/>
    <property type="evidence" value="ECO:0007669"/>
    <property type="project" value="UniProtKB-UniRule"/>
</dbReference>
<evidence type="ECO:0000259" key="14">
    <source>
        <dbReference type="Pfam" id="PF18077"/>
    </source>
</evidence>
<comment type="subunit">
    <text evidence="10">Component of the NDC80 complex.</text>
</comment>
<feature type="compositionally biased region" description="Basic and acidic residues" evidence="12">
    <location>
        <begin position="542"/>
        <end position="557"/>
    </location>
</feature>
<dbReference type="InterPro" id="IPR055260">
    <property type="entry name" value="Ndc80_CH"/>
</dbReference>
<feature type="region of interest" description="Disordered" evidence="12">
    <location>
        <begin position="1"/>
        <end position="93"/>
    </location>
</feature>
<evidence type="ECO:0000256" key="11">
    <source>
        <dbReference type="SAM" id="Coils"/>
    </source>
</evidence>
<feature type="domain" description="Kinetochore protein Ndc80 CH" evidence="13">
    <location>
        <begin position="92"/>
        <end position="217"/>
    </location>
</feature>
<evidence type="ECO:0000256" key="7">
    <source>
        <dbReference type="ARBA" id="ARBA00023242"/>
    </source>
</evidence>
<evidence type="ECO:0000256" key="9">
    <source>
        <dbReference type="ARBA" id="ARBA00023328"/>
    </source>
</evidence>
<dbReference type="Proteomes" id="UP000694844">
    <property type="component" value="Chromosome 1"/>
</dbReference>
<evidence type="ECO:0000256" key="1">
    <source>
        <dbReference type="ARBA" id="ARBA00007050"/>
    </source>
</evidence>
<dbReference type="InterPro" id="IPR038273">
    <property type="entry name" value="Ndc80_sf"/>
</dbReference>
<feature type="coiled-coil region" evidence="11">
    <location>
        <begin position="387"/>
        <end position="414"/>
    </location>
</feature>
<dbReference type="AlphaFoldDB" id="A0A8B8DH05"/>
<dbReference type="Gene3D" id="6.10.250.1950">
    <property type="match status" value="1"/>
</dbReference>
<comment type="similarity">
    <text evidence="1 10">Belongs to the NDC80/HEC1 family.</text>
</comment>
<dbReference type="PANTHER" id="PTHR10643:SF2">
    <property type="entry name" value="KINETOCHORE PROTEIN NDC80 HOMOLOG"/>
    <property type="match status" value="1"/>
</dbReference>
<keyword evidence="7 10" id="KW-0539">Nucleus</keyword>
<dbReference type="KEGG" id="cvn:111126458"/>
<evidence type="ECO:0000313" key="16">
    <source>
        <dbReference type="Proteomes" id="UP000694844"/>
    </source>
</evidence>
<feature type="domain" description="DUF5595" evidence="14">
    <location>
        <begin position="244"/>
        <end position="306"/>
    </location>
</feature>
<feature type="coiled-coil region" evidence="11">
    <location>
        <begin position="286"/>
        <end position="355"/>
    </location>
</feature>
<dbReference type="GO" id="GO:0005737">
    <property type="term" value="C:cytoplasm"/>
    <property type="evidence" value="ECO:0007669"/>
    <property type="project" value="UniProtKB-ARBA"/>
</dbReference>
<reference evidence="16" key="1">
    <citation type="submission" date="2024-06" db="UniProtKB">
        <authorList>
            <consortium name="RefSeq"/>
        </authorList>
    </citation>
    <scope>NUCLEOTIDE SEQUENCE [LARGE SCALE GENOMIC DNA]</scope>
</reference>
<evidence type="ECO:0000256" key="10">
    <source>
        <dbReference type="RuleBase" id="RU368072"/>
    </source>
</evidence>
<keyword evidence="4 10" id="KW-0498">Mitosis</keyword>
<dbReference type="PANTHER" id="PTHR10643">
    <property type="entry name" value="KINETOCHORE PROTEIN NDC80"/>
    <property type="match status" value="1"/>
</dbReference>
<dbReference type="GeneID" id="111126458"/>
<dbReference type="GO" id="GO:0031262">
    <property type="term" value="C:Ndc80 complex"/>
    <property type="evidence" value="ECO:0007669"/>
    <property type="project" value="UniProtKB-UniRule"/>
</dbReference>
<dbReference type="InterPro" id="IPR057091">
    <property type="entry name" value="NDC80_loop"/>
</dbReference>
<dbReference type="GO" id="GO:0000226">
    <property type="term" value="P:microtubule cytoskeleton organization"/>
    <property type="evidence" value="ECO:0007669"/>
    <property type="project" value="UniProtKB-ARBA"/>
</dbReference>
<evidence type="ECO:0000256" key="12">
    <source>
        <dbReference type="SAM" id="MobiDB-lite"/>
    </source>
</evidence>
<name>A0A8B8DH05_CRAVI</name>